<dbReference type="AlphaFoldDB" id="A0AAD4HUU9"/>
<dbReference type="InterPro" id="IPR026893">
    <property type="entry name" value="Tyr/Ser_Pase_IphP-type"/>
</dbReference>
<dbReference type="Pfam" id="PF13350">
    <property type="entry name" value="Y_phosphatase3"/>
    <property type="match status" value="1"/>
</dbReference>
<dbReference type="Gene3D" id="3.90.190.10">
    <property type="entry name" value="Protein tyrosine phosphatase superfamily"/>
    <property type="match status" value="1"/>
</dbReference>
<dbReference type="SUPFAM" id="SSF52799">
    <property type="entry name" value="(Phosphotyrosine protein) phosphatases II"/>
    <property type="match status" value="1"/>
</dbReference>
<dbReference type="Proteomes" id="UP001197093">
    <property type="component" value="Unassembled WGS sequence"/>
</dbReference>
<name>A0AAD4HUU9_9PEZI</name>
<evidence type="ECO:0000313" key="2">
    <source>
        <dbReference type="Proteomes" id="UP001197093"/>
    </source>
</evidence>
<proteinExistence type="predicted"/>
<keyword evidence="2" id="KW-1185">Reference proteome</keyword>
<protein>
    <recommendedName>
        <fullName evidence="3">Tyrosine phosphatase</fullName>
    </recommendedName>
</protein>
<evidence type="ECO:0000313" key="1">
    <source>
        <dbReference type="EMBL" id="KAG7284912.1"/>
    </source>
</evidence>
<accession>A0AAD4HUU9</accession>
<dbReference type="EMBL" id="JAHCVI010000005">
    <property type="protein sequence ID" value="KAG7284912.1"/>
    <property type="molecule type" value="Genomic_DNA"/>
</dbReference>
<organism evidence="1 2">
    <name type="scientific">Staphylotrichum longicolle</name>
    <dbReference type="NCBI Taxonomy" id="669026"/>
    <lineage>
        <taxon>Eukaryota</taxon>
        <taxon>Fungi</taxon>
        <taxon>Dikarya</taxon>
        <taxon>Ascomycota</taxon>
        <taxon>Pezizomycotina</taxon>
        <taxon>Sordariomycetes</taxon>
        <taxon>Sordariomycetidae</taxon>
        <taxon>Sordariales</taxon>
        <taxon>Chaetomiaceae</taxon>
        <taxon>Staphylotrichum</taxon>
    </lineage>
</organism>
<evidence type="ECO:0008006" key="3">
    <source>
        <dbReference type="Google" id="ProtNLM"/>
    </source>
</evidence>
<sequence length="156" mass="16994">MVTPTEADLLTLAQTDVYQQPVPPSSLLAALSQPPFVHVPGTFNTRDLGLLTGSPIRPGLIYRSGGFLAGLSVSGKAALANTLRIKKIFDLRSVKEHERQPDPEIDGVERVLRISCWEAFIRAVGSEYEGFEGYVRSLGFSEADLVKIKGNLVLQV</sequence>
<dbReference type="InterPro" id="IPR029021">
    <property type="entry name" value="Prot-tyrosine_phosphatase-like"/>
</dbReference>
<reference evidence="1" key="1">
    <citation type="submission" date="2023-02" db="EMBL/GenBank/DDBJ databases">
        <authorList>
            <person name="Palmer J.M."/>
        </authorList>
    </citation>
    <scope>NUCLEOTIDE SEQUENCE</scope>
    <source>
        <strain evidence="1">FW57</strain>
    </source>
</reference>
<dbReference type="GO" id="GO:0004721">
    <property type="term" value="F:phosphoprotein phosphatase activity"/>
    <property type="evidence" value="ECO:0007669"/>
    <property type="project" value="InterPro"/>
</dbReference>
<gene>
    <name evidence="1" type="ORF">NEMBOFW57_009527</name>
</gene>
<comment type="caution">
    <text evidence="1">The sequence shown here is derived from an EMBL/GenBank/DDBJ whole genome shotgun (WGS) entry which is preliminary data.</text>
</comment>